<feature type="domain" description="Haemolysin-type calcium binding-related" evidence="2">
    <location>
        <begin position="112"/>
        <end position="152"/>
    </location>
</feature>
<proteinExistence type="predicted"/>
<feature type="non-terminal residue" evidence="3">
    <location>
        <position position="183"/>
    </location>
</feature>
<dbReference type="InterPro" id="IPR001343">
    <property type="entry name" value="Hemolysn_Ca-bd"/>
</dbReference>
<dbReference type="InterPro" id="IPR011049">
    <property type="entry name" value="Serralysin-like_metalloprot_C"/>
</dbReference>
<keyword evidence="4" id="KW-1185">Reference proteome</keyword>
<dbReference type="PROSITE" id="PS00330">
    <property type="entry name" value="HEMOLYSIN_CALCIUM"/>
    <property type="match status" value="2"/>
</dbReference>
<dbReference type="InterPro" id="IPR018511">
    <property type="entry name" value="Hemolysin-typ_Ca-bd_CS"/>
</dbReference>
<comment type="caution">
    <text evidence="3">The sequence shown here is derived from an EMBL/GenBank/DDBJ whole genome shotgun (WGS) entry which is preliminary data.</text>
</comment>
<dbReference type="EMBL" id="JARRAF010000165">
    <property type="protein sequence ID" value="MDK2127130.1"/>
    <property type="molecule type" value="Genomic_DNA"/>
</dbReference>
<reference evidence="3" key="1">
    <citation type="submission" date="2023-03" db="EMBL/GenBank/DDBJ databases">
        <title>Chitinimonas shenzhenensis gen. nov., sp. nov., a novel member of family Burkholderiaceae isolated from activated sludge collected in Shen Zhen, China.</title>
        <authorList>
            <person name="Wang X."/>
        </authorList>
    </citation>
    <scope>NUCLEOTIDE SEQUENCE</scope>
    <source>
        <strain evidence="3">DQS-5</strain>
    </source>
</reference>
<dbReference type="Proteomes" id="UP001172778">
    <property type="component" value="Unassembled WGS sequence"/>
</dbReference>
<dbReference type="Pfam" id="PF00353">
    <property type="entry name" value="HemolysinCabind"/>
    <property type="match status" value="1"/>
</dbReference>
<evidence type="ECO:0000313" key="3">
    <source>
        <dbReference type="EMBL" id="MDK2127130.1"/>
    </source>
</evidence>
<organism evidence="3 4">
    <name type="scientific">Parachitinimonas caeni</name>
    <dbReference type="NCBI Taxonomy" id="3031301"/>
    <lineage>
        <taxon>Bacteria</taxon>
        <taxon>Pseudomonadati</taxon>
        <taxon>Pseudomonadota</taxon>
        <taxon>Betaproteobacteria</taxon>
        <taxon>Neisseriales</taxon>
        <taxon>Chitinibacteraceae</taxon>
        <taxon>Parachitinimonas</taxon>
    </lineage>
</organism>
<evidence type="ECO:0000259" key="2">
    <source>
        <dbReference type="Pfam" id="PF06594"/>
    </source>
</evidence>
<accession>A0ABT7E4A1</accession>
<dbReference type="Pfam" id="PF06594">
    <property type="entry name" value="HCBP_related"/>
    <property type="match status" value="1"/>
</dbReference>
<dbReference type="SUPFAM" id="SSF51120">
    <property type="entry name" value="beta-Roll"/>
    <property type="match status" value="1"/>
</dbReference>
<gene>
    <name evidence="3" type="ORF">PZA18_24140</name>
</gene>
<name>A0ABT7E4A1_9NEIS</name>
<feature type="non-terminal residue" evidence="3">
    <location>
        <position position="1"/>
    </location>
</feature>
<protein>
    <submittedName>
        <fullName evidence="3">Calcium-binding protein</fullName>
    </submittedName>
</protein>
<keyword evidence="1" id="KW-0106">Calcium</keyword>
<dbReference type="Gene3D" id="2.150.10.10">
    <property type="entry name" value="Serralysin-like metalloprotease, C-terminal"/>
    <property type="match status" value="1"/>
</dbReference>
<dbReference type="PRINTS" id="PR00313">
    <property type="entry name" value="CABNDNGRPT"/>
</dbReference>
<evidence type="ECO:0000313" key="4">
    <source>
        <dbReference type="Proteomes" id="UP001172778"/>
    </source>
</evidence>
<dbReference type="RefSeq" id="WP_284103439.1">
    <property type="nucleotide sequence ID" value="NZ_JARRAF010000165.1"/>
</dbReference>
<evidence type="ECO:0000256" key="1">
    <source>
        <dbReference type="ARBA" id="ARBA00022837"/>
    </source>
</evidence>
<dbReference type="InterPro" id="IPR010566">
    <property type="entry name" value="Haemolys_ca-bd"/>
</dbReference>
<sequence length="183" mass="18887">LNPDTTQSPAYTNLPDEAAFGTVWAGVAGNQNLIGSSDADLLDGGAGNDTLDGGAGNDALLGGFGNDVYQFNTGSGIDTVIEQDATAGNLDSVQFGAGISKDQLRYAKVGNNLEVTITGNTRDKLILQDWYVGTANRVEQFKFADGSSLDASALQAKAPANVVMAEDTTREADIDSVTGLPVP</sequence>